<evidence type="ECO:0000313" key="7">
    <source>
        <dbReference type="EMBL" id="TBN57877.1"/>
    </source>
</evidence>
<dbReference type="Gene3D" id="1.10.357.10">
    <property type="entry name" value="Tetracycline Repressor, domain 2"/>
    <property type="match status" value="1"/>
</dbReference>
<dbReference type="GO" id="GO:0000976">
    <property type="term" value="F:transcription cis-regulatory region binding"/>
    <property type="evidence" value="ECO:0007669"/>
    <property type="project" value="TreeGrafter"/>
</dbReference>
<dbReference type="InterPro" id="IPR036271">
    <property type="entry name" value="Tet_transcr_reg_TetR-rel_C_sf"/>
</dbReference>
<dbReference type="EMBL" id="SISG01000001">
    <property type="protein sequence ID" value="TBN57877.1"/>
    <property type="molecule type" value="Genomic_DNA"/>
</dbReference>
<accession>A0A4Q9GXB1</accession>
<proteinExistence type="predicted"/>
<dbReference type="Pfam" id="PF13977">
    <property type="entry name" value="TetR_C_6"/>
    <property type="match status" value="1"/>
</dbReference>
<dbReference type="PROSITE" id="PS50977">
    <property type="entry name" value="HTH_TETR_2"/>
    <property type="match status" value="1"/>
</dbReference>
<dbReference type="PANTHER" id="PTHR30055">
    <property type="entry name" value="HTH-TYPE TRANSCRIPTIONAL REGULATOR RUTR"/>
    <property type="match status" value="1"/>
</dbReference>
<evidence type="ECO:0000259" key="6">
    <source>
        <dbReference type="PROSITE" id="PS50977"/>
    </source>
</evidence>
<dbReference type="Pfam" id="PF00440">
    <property type="entry name" value="TetR_N"/>
    <property type="match status" value="1"/>
</dbReference>
<feature type="DNA-binding region" description="H-T-H motif" evidence="5">
    <location>
        <begin position="38"/>
        <end position="57"/>
    </location>
</feature>
<keyword evidence="4" id="KW-0804">Transcription</keyword>
<evidence type="ECO:0000256" key="5">
    <source>
        <dbReference type="PROSITE-ProRule" id="PRU00335"/>
    </source>
</evidence>
<evidence type="ECO:0000256" key="1">
    <source>
        <dbReference type="ARBA" id="ARBA00022491"/>
    </source>
</evidence>
<name>A0A4Q9GXB1_9MICO</name>
<evidence type="ECO:0000256" key="3">
    <source>
        <dbReference type="ARBA" id="ARBA00023125"/>
    </source>
</evidence>
<keyword evidence="3 5" id="KW-0238">DNA-binding</keyword>
<dbReference type="PANTHER" id="PTHR30055:SF234">
    <property type="entry name" value="HTH-TYPE TRANSCRIPTIONAL REGULATOR BETI"/>
    <property type="match status" value="1"/>
</dbReference>
<evidence type="ECO:0000256" key="4">
    <source>
        <dbReference type="ARBA" id="ARBA00023163"/>
    </source>
</evidence>
<comment type="caution">
    <text evidence="7">The sequence shown here is derived from an EMBL/GenBank/DDBJ whole genome shotgun (WGS) entry which is preliminary data.</text>
</comment>
<dbReference type="SUPFAM" id="SSF46689">
    <property type="entry name" value="Homeodomain-like"/>
    <property type="match status" value="1"/>
</dbReference>
<protein>
    <submittedName>
        <fullName evidence="7">TetR/AcrR family transcriptional regulator</fullName>
    </submittedName>
</protein>
<organism evidence="7 8">
    <name type="scientific">Glaciihabitans arcticus</name>
    <dbReference type="NCBI Taxonomy" id="2668039"/>
    <lineage>
        <taxon>Bacteria</taxon>
        <taxon>Bacillati</taxon>
        <taxon>Actinomycetota</taxon>
        <taxon>Actinomycetes</taxon>
        <taxon>Micrococcales</taxon>
        <taxon>Microbacteriaceae</taxon>
        <taxon>Glaciihabitans</taxon>
    </lineage>
</organism>
<dbReference type="SUPFAM" id="SSF48498">
    <property type="entry name" value="Tetracyclin repressor-like, C-terminal domain"/>
    <property type="match status" value="1"/>
</dbReference>
<dbReference type="InterPro" id="IPR050109">
    <property type="entry name" value="HTH-type_TetR-like_transc_reg"/>
</dbReference>
<dbReference type="PRINTS" id="PR00455">
    <property type="entry name" value="HTHTETR"/>
</dbReference>
<keyword evidence="2" id="KW-0805">Transcription regulation</keyword>
<sequence>MVQTRHQPRSRPETLIRRREILDASVDIFGAKGYTGGTLQEIAEQVGMTHAGILHHFGSKDQLLLEVLEHRDETDVAHLEGQHIPDGLALFRHLVKTAFLNAQRIGIVQAYAVLSAESVTDDHPGREFFQNRYRNLRDEVSHAFQVVCEERGVDNVANIADASAAILAVMDGLQVQWLLEPTAVDLGRASQFAIEAIVASVLHPQQSVLTEETISS</sequence>
<dbReference type="GO" id="GO:0003700">
    <property type="term" value="F:DNA-binding transcription factor activity"/>
    <property type="evidence" value="ECO:0007669"/>
    <property type="project" value="TreeGrafter"/>
</dbReference>
<feature type="domain" description="HTH tetR-type" evidence="6">
    <location>
        <begin position="15"/>
        <end position="75"/>
    </location>
</feature>
<dbReference type="RefSeq" id="WP_130981986.1">
    <property type="nucleotide sequence ID" value="NZ_SISG01000001.1"/>
</dbReference>
<evidence type="ECO:0000313" key="8">
    <source>
        <dbReference type="Proteomes" id="UP000294194"/>
    </source>
</evidence>
<dbReference type="InterPro" id="IPR039538">
    <property type="entry name" value="BetI_C"/>
</dbReference>
<dbReference type="InterPro" id="IPR009057">
    <property type="entry name" value="Homeodomain-like_sf"/>
</dbReference>
<dbReference type="AlphaFoldDB" id="A0A4Q9GXB1"/>
<keyword evidence="1" id="KW-0678">Repressor</keyword>
<keyword evidence="8" id="KW-1185">Reference proteome</keyword>
<dbReference type="Proteomes" id="UP000294194">
    <property type="component" value="Unassembled WGS sequence"/>
</dbReference>
<dbReference type="InterPro" id="IPR001647">
    <property type="entry name" value="HTH_TetR"/>
</dbReference>
<reference evidence="8" key="1">
    <citation type="submission" date="2019-02" db="EMBL/GenBank/DDBJ databases">
        <title>Glaciihabitans arcticus sp. nov., a psychrotolerant bacterium isolated from polar soil.</title>
        <authorList>
            <person name="Dahal R.H."/>
        </authorList>
    </citation>
    <scope>NUCLEOTIDE SEQUENCE [LARGE SCALE GENOMIC DNA]</scope>
    <source>
        <strain evidence="8">RP-3-7</strain>
    </source>
</reference>
<evidence type="ECO:0000256" key="2">
    <source>
        <dbReference type="ARBA" id="ARBA00023015"/>
    </source>
</evidence>
<gene>
    <name evidence="7" type="ORF">EYE40_11005</name>
</gene>